<sequence length="97" mass="11857">MFTRKKLYETDYLNLPDLLFYQHCQKTYYLNRGNYHIIDEWFYKQGISSLIFRRIYMLAFLDYVSQEDLVVHKYLKFGKGGLACKLSEFLKELEFRS</sequence>
<comment type="caution">
    <text evidence="1">The sequence shown here is derived from an EMBL/GenBank/DDBJ whole genome shotgun (WGS) entry which is preliminary data.</text>
</comment>
<name>A0A941GHT4_NIACI</name>
<protein>
    <submittedName>
        <fullName evidence="1">Uncharacterized protein</fullName>
    </submittedName>
</protein>
<gene>
    <name evidence="1" type="ORF">KD144_12700</name>
</gene>
<dbReference type="AlphaFoldDB" id="A0A941GHT4"/>
<proteinExistence type="predicted"/>
<accession>A0A941GHT4</accession>
<evidence type="ECO:0000313" key="1">
    <source>
        <dbReference type="EMBL" id="MBR8670412.1"/>
    </source>
</evidence>
<reference evidence="1" key="1">
    <citation type="submission" date="2021-04" db="EMBL/GenBank/DDBJ databases">
        <title>Genomic analysis of electroactive and textile dye degrading Bacillus circulans strain: DC10 isolated from constructed wetland-microbial fuel cells treating textile dye wastewaters.</title>
        <authorList>
            <person name="Patel D.U."/>
            <person name="Desai C.R."/>
        </authorList>
    </citation>
    <scope>NUCLEOTIDE SEQUENCE</scope>
    <source>
        <strain evidence="1">DC10</strain>
    </source>
</reference>
<organism evidence="1">
    <name type="scientific">Niallia circulans</name>
    <name type="common">Bacillus circulans</name>
    <dbReference type="NCBI Taxonomy" id="1397"/>
    <lineage>
        <taxon>Bacteria</taxon>
        <taxon>Bacillati</taxon>
        <taxon>Bacillota</taxon>
        <taxon>Bacilli</taxon>
        <taxon>Bacillales</taxon>
        <taxon>Bacillaceae</taxon>
        <taxon>Niallia</taxon>
    </lineage>
</organism>
<dbReference type="EMBL" id="JAGTPX010000012">
    <property type="protein sequence ID" value="MBR8670412.1"/>
    <property type="molecule type" value="Genomic_DNA"/>
</dbReference>